<dbReference type="AlphaFoldDB" id="A0A6C0CL59"/>
<comment type="similarity">
    <text evidence="1">Belongs to the thymidine kinase family.</text>
</comment>
<dbReference type="EC" id="2.7.1.21" evidence="2"/>
<dbReference type="InterPro" id="IPR027417">
    <property type="entry name" value="P-loop_NTPase"/>
</dbReference>
<evidence type="ECO:0000256" key="4">
    <source>
        <dbReference type="ARBA" id="ARBA00022679"/>
    </source>
</evidence>
<dbReference type="GO" id="GO:0005524">
    <property type="term" value="F:ATP binding"/>
    <property type="evidence" value="ECO:0007669"/>
    <property type="project" value="UniProtKB-KW"/>
</dbReference>
<organism evidence="11">
    <name type="scientific">viral metagenome</name>
    <dbReference type="NCBI Taxonomy" id="1070528"/>
    <lineage>
        <taxon>unclassified sequences</taxon>
        <taxon>metagenomes</taxon>
        <taxon>organismal metagenomes</taxon>
    </lineage>
</organism>
<dbReference type="PANTHER" id="PTHR11441">
    <property type="entry name" value="THYMIDINE KINASE"/>
    <property type="match status" value="1"/>
</dbReference>
<dbReference type="PANTHER" id="PTHR11441:SF0">
    <property type="entry name" value="THYMIDINE KINASE, CYTOSOLIC"/>
    <property type="match status" value="1"/>
</dbReference>
<evidence type="ECO:0000256" key="7">
    <source>
        <dbReference type="ARBA" id="ARBA00022777"/>
    </source>
</evidence>
<evidence type="ECO:0000256" key="8">
    <source>
        <dbReference type="ARBA" id="ARBA00022833"/>
    </source>
</evidence>
<dbReference type="PIRSF" id="PIRSF035805">
    <property type="entry name" value="TK_cell"/>
    <property type="match status" value="1"/>
</dbReference>
<dbReference type="GO" id="GO:0071897">
    <property type="term" value="P:DNA biosynthetic process"/>
    <property type="evidence" value="ECO:0007669"/>
    <property type="project" value="UniProtKB-KW"/>
</dbReference>
<evidence type="ECO:0000256" key="10">
    <source>
        <dbReference type="ARBA" id="ARBA00048254"/>
    </source>
</evidence>
<keyword evidence="4" id="KW-0808">Transferase</keyword>
<dbReference type="FunFam" id="3.40.50.300:FF:000948">
    <property type="entry name" value="Thymidine kinase"/>
    <property type="match status" value="1"/>
</dbReference>
<evidence type="ECO:0000256" key="9">
    <source>
        <dbReference type="ARBA" id="ARBA00022840"/>
    </source>
</evidence>
<dbReference type="Gene3D" id="3.30.60.20">
    <property type="match status" value="1"/>
</dbReference>
<evidence type="ECO:0000313" key="11">
    <source>
        <dbReference type="EMBL" id="QHT04384.1"/>
    </source>
</evidence>
<sequence>METQVSKNMNACNSGSLHIYIGSMFAGKSTKLIQCYTTQTNNDEHVVVLTHSKENRYSIDELSTHNQDKIQCLKYNSIENFIKEQNITLNSCKSILIDEAQFFPDLILCKDLVEKYGKNVYIFGLDGDFQRNKFGNILDLIPFSDTVEKLHASCHECNNNAIFSHRIIQQKTQIVIGSKDIYIPLCRKCYINKQ</sequence>
<proteinExistence type="inferred from homology"/>
<keyword evidence="7" id="KW-0418">Kinase</keyword>
<dbReference type="SUPFAM" id="SSF52540">
    <property type="entry name" value="P-loop containing nucleoside triphosphate hydrolases"/>
    <property type="match status" value="1"/>
</dbReference>
<reference evidence="11" key="1">
    <citation type="journal article" date="2020" name="Nature">
        <title>Giant virus diversity and host interactions through global metagenomics.</title>
        <authorList>
            <person name="Schulz F."/>
            <person name="Roux S."/>
            <person name="Paez-Espino D."/>
            <person name="Jungbluth S."/>
            <person name="Walsh D.A."/>
            <person name="Denef V.J."/>
            <person name="McMahon K.D."/>
            <person name="Konstantinidis K.T."/>
            <person name="Eloe-Fadrosh E.A."/>
            <person name="Kyrpides N.C."/>
            <person name="Woyke T."/>
        </authorList>
    </citation>
    <scope>NUCLEOTIDE SEQUENCE</scope>
    <source>
        <strain evidence="11">GVMAG-M-3300021185-45</strain>
    </source>
</reference>
<dbReference type="Gene3D" id="3.40.50.300">
    <property type="entry name" value="P-loop containing nucleotide triphosphate hydrolases"/>
    <property type="match status" value="1"/>
</dbReference>
<evidence type="ECO:0000256" key="3">
    <source>
        <dbReference type="ARBA" id="ARBA00022634"/>
    </source>
</evidence>
<dbReference type="GO" id="GO:0046104">
    <property type="term" value="P:thymidine metabolic process"/>
    <property type="evidence" value="ECO:0007669"/>
    <property type="project" value="TreeGrafter"/>
</dbReference>
<dbReference type="InterPro" id="IPR001267">
    <property type="entry name" value="Thymidine_kinase"/>
</dbReference>
<evidence type="ECO:0000256" key="6">
    <source>
        <dbReference type="ARBA" id="ARBA00022741"/>
    </source>
</evidence>
<keyword evidence="5" id="KW-0479">Metal-binding</keyword>
<dbReference type="GO" id="GO:0004797">
    <property type="term" value="F:thymidine kinase activity"/>
    <property type="evidence" value="ECO:0007669"/>
    <property type="project" value="UniProtKB-EC"/>
</dbReference>
<dbReference type="EMBL" id="MN739427">
    <property type="protein sequence ID" value="QHT04384.1"/>
    <property type="molecule type" value="Genomic_DNA"/>
</dbReference>
<accession>A0A6C0CL59</accession>
<keyword evidence="9" id="KW-0067">ATP-binding</keyword>
<dbReference type="Pfam" id="PF00265">
    <property type="entry name" value="TK"/>
    <property type="match status" value="1"/>
</dbReference>
<keyword evidence="6" id="KW-0547">Nucleotide-binding</keyword>
<keyword evidence="8" id="KW-0862">Zinc</keyword>
<comment type="catalytic activity">
    <reaction evidence="10">
        <text>thymidine + ATP = dTMP + ADP + H(+)</text>
        <dbReference type="Rhea" id="RHEA:19129"/>
        <dbReference type="ChEBI" id="CHEBI:15378"/>
        <dbReference type="ChEBI" id="CHEBI:17748"/>
        <dbReference type="ChEBI" id="CHEBI:30616"/>
        <dbReference type="ChEBI" id="CHEBI:63528"/>
        <dbReference type="ChEBI" id="CHEBI:456216"/>
        <dbReference type="EC" id="2.7.1.21"/>
    </reaction>
</comment>
<evidence type="ECO:0000256" key="1">
    <source>
        <dbReference type="ARBA" id="ARBA00007587"/>
    </source>
</evidence>
<name>A0A6C0CL59_9ZZZZ</name>
<dbReference type="GO" id="GO:0046872">
    <property type="term" value="F:metal ion binding"/>
    <property type="evidence" value="ECO:0007669"/>
    <property type="project" value="UniProtKB-KW"/>
</dbReference>
<protein>
    <recommendedName>
        <fullName evidence="2">thymidine kinase</fullName>
        <ecNumber evidence="2">2.7.1.21</ecNumber>
    </recommendedName>
</protein>
<dbReference type="PROSITE" id="PS00603">
    <property type="entry name" value="TK_CELLULAR_TYPE"/>
    <property type="match status" value="1"/>
</dbReference>
<keyword evidence="3" id="KW-0237">DNA synthesis</keyword>
<evidence type="ECO:0000256" key="2">
    <source>
        <dbReference type="ARBA" id="ARBA00012118"/>
    </source>
</evidence>
<dbReference type="SUPFAM" id="SSF57716">
    <property type="entry name" value="Glucocorticoid receptor-like (DNA-binding domain)"/>
    <property type="match status" value="1"/>
</dbReference>
<evidence type="ECO:0000256" key="5">
    <source>
        <dbReference type="ARBA" id="ARBA00022723"/>
    </source>
</evidence>
<dbReference type="InterPro" id="IPR020633">
    <property type="entry name" value="Thymidine_kinase_CS"/>
</dbReference>